<evidence type="ECO:0000313" key="1">
    <source>
        <dbReference type="EMBL" id="CAA9536132.1"/>
    </source>
</evidence>
<dbReference type="AlphaFoldDB" id="A0A6J4TZ19"/>
<name>A0A6J4TZ19_9BACT</name>
<gene>
    <name evidence="1" type="ORF">AVDCRST_MAG96-3922</name>
</gene>
<sequence length="39" mass="4570">MFTGFIYCRATRWPDKALNYAHYGDYGRTSNKLLSAAFY</sequence>
<reference evidence="1" key="1">
    <citation type="submission" date="2020-02" db="EMBL/GenBank/DDBJ databases">
        <authorList>
            <person name="Meier V. D."/>
        </authorList>
    </citation>
    <scope>NUCLEOTIDE SEQUENCE</scope>
    <source>
        <strain evidence="1">AVDCRST_MAG96</strain>
    </source>
</reference>
<organism evidence="1">
    <name type="scientific">uncultured Segetibacter sp</name>
    <dbReference type="NCBI Taxonomy" id="481133"/>
    <lineage>
        <taxon>Bacteria</taxon>
        <taxon>Pseudomonadati</taxon>
        <taxon>Bacteroidota</taxon>
        <taxon>Chitinophagia</taxon>
        <taxon>Chitinophagales</taxon>
        <taxon>Chitinophagaceae</taxon>
        <taxon>Segetibacter</taxon>
        <taxon>environmental samples</taxon>
    </lineage>
</organism>
<protein>
    <submittedName>
        <fullName evidence="1">Uncharacterized protein</fullName>
    </submittedName>
</protein>
<accession>A0A6J4TZ19</accession>
<proteinExistence type="predicted"/>
<dbReference type="EMBL" id="CADCVN010001534">
    <property type="protein sequence ID" value="CAA9536132.1"/>
    <property type="molecule type" value="Genomic_DNA"/>
</dbReference>